<dbReference type="InterPro" id="IPR032675">
    <property type="entry name" value="LRR_dom_sf"/>
</dbReference>
<protein>
    <recommendedName>
        <fullName evidence="3">F-box domain-containing protein</fullName>
    </recommendedName>
</protein>
<evidence type="ECO:0008006" key="3">
    <source>
        <dbReference type="Google" id="ProtNLM"/>
    </source>
</evidence>
<evidence type="ECO:0000313" key="1">
    <source>
        <dbReference type="EMBL" id="KAJ7197552.1"/>
    </source>
</evidence>
<name>A0AAD6Y3L8_9AGAR</name>
<proteinExistence type="predicted"/>
<accession>A0AAD6Y3L8</accession>
<dbReference type="Proteomes" id="UP001219525">
    <property type="component" value="Unassembled WGS sequence"/>
</dbReference>
<keyword evidence="2" id="KW-1185">Reference proteome</keyword>
<dbReference type="EMBL" id="JARJCW010000077">
    <property type="protein sequence ID" value="KAJ7197552.1"/>
    <property type="molecule type" value="Genomic_DNA"/>
</dbReference>
<organism evidence="1 2">
    <name type="scientific">Mycena pura</name>
    <dbReference type="NCBI Taxonomy" id="153505"/>
    <lineage>
        <taxon>Eukaryota</taxon>
        <taxon>Fungi</taxon>
        <taxon>Dikarya</taxon>
        <taxon>Basidiomycota</taxon>
        <taxon>Agaricomycotina</taxon>
        <taxon>Agaricomycetes</taxon>
        <taxon>Agaricomycetidae</taxon>
        <taxon>Agaricales</taxon>
        <taxon>Marasmiineae</taxon>
        <taxon>Mycenaceae</taxon>
        <taxon>Mycena</taxon>
    </lineage>
</organism>
<reference evidence="1" key="1">
    <citation type="submission" date="2023-03" db="EMBL/GenBank/DDBJ databases">
        <title>Massive genome expansion in bonnet fungi (Mycena s.s.) driven by repeated elements and novel gene families across ecological guilds.</title>
        <authorList>
            <consortium name="Lawrence Berkeley National Laboratory"/>
            <person name="Harder C.B."/>
            <person name="Miyauchi S."/>
            <person name="Viragh M."/>
            <person name="Kuo A."/>
            <person name="Thoen E."/>
            <person name="Andreopoulos B."/>
            <person name="Lu D."/>
            <person name="Skrede I."/>
            <person name="Drula E."/>
            <person name="Henrissat B."/>
            <person name="Morin E."/>
            <person name="Kohler A."/>
            <person name="Barry K."/>
            <person name="LaButti K."/>
            <person name="Morin E."/>
            <person name="Salamov A."/>
            <person name="Lipzen A."/>
            <person name="Mereny Z."/>
            <person name="Hegedus B."/>
            <person name="Baldrian P."/>
            <person name="Stursova M."/>
            <person name="Weitz H."/>
            <person name="Taylor A."/>
            <person name="Grigoriev I.V."/>
            <person name="Nagy L.G."/>
            <person name="Martin F."/>
            <person name="Kauserud H."/>
        </authorList>
    </citation>
    <scope>NUCLEOTIDE SEQUENCE</scope>
    <source>
        <strain evidence="1">9144</strain>
    </source>
</reference>
<comment type="caution">
    <text evidence="1">The sequence shown here is derived from an EMBL/GenBank/DDBJ whole genome shotgun (WGS) entry which is preliminary data.</text>
</comment>
<gene>
    <name evidence="1" type="ORF">GGX14DRAFT_667719</name>
</gene>
<evidence type="ECO:0000313" key="2">
    <source>
        <dbReference type="Proteomes" id="UP001219525"/>
    </source>
</evidence>
<sequence length="580" mass="65855">MSLPDETSLLATNMNSILTKGSRGDQRKLLENVKLYVAMNQARLKQLADMEALLVHALNIDEYDIDHRWQFKVPPELLGEIFMHCVPAHGRYSPSQRQAPMVLIHVCQRWRKVATGLQSLWTSLCINMESLHRWRELVIAWFERSGLQSLSLTIKPPPGAREAGWPSGSDPKPYSLGYLNRLCPKIKRLEVDMVTTGTSLTFLKQCGFLFRLSNPNLHHLAVHALEDSDLSLDPELAPNLQILQFTRIRGGDGASDLHLRSATLRKLCISDGMRISLNSVLNILDSCPSLVHLELESLRKNNSPDSVCSRREYLKLEHLGLHLLEGICPLLKTVRLPGLTSLACGEQNWTMDDVNIFKTFLEVSQCKLTSFRGHIPWVAVEFQLDSWTSLLDTLPFVQTLELEIEELREPSGLSPSLKLVTALLPRLPRLEEVRIRATSQIEPKNSNTQWAVQRSERLDYFHLHSVLSSMRLRAFKLAIQTLDIPGLFSREPHYSDLSSWCPTAAEEILLFDLIARGVDFVLRVDADPFRGLNHSVVHFPRDKQIGKCNLYVGTSAHLNLSADYYEEELLRIGSCNRWPN</sequence>
<dbReference type="Gene3D" id="3.80.10.10">
    <property type="entry name" value="Ribonuclease Inhibitor"/>
    <property type="match status" value="1"/>
</dbReference>
<dbReference type="AlphaFoldDB" id="A0AAD6Y3L8"/>